<evidence type="ECO:0000256" key="1">
    <source>
        <dbReference type="SAM" id="MobiDB-lite"/>
    </source>
</evidence>
<evidence type="ECO:0000313" key="2">
    <source>
        <dbReference type="EMBL" id="RDY01868.1"/>
    </source>
</evidence>
<keyword evidence="3" id="KW-1185">Reference proteome</keyword>
<feature type="compositionally biased region" description="Basic and acidic residues" evidence="1">
    <location>
        <begin position="111"/>
        <end position="123"/>
    </location>
</feature>
<evidence type="ECO:0000313" key="3">
    <source>
        <dbReference type="Proteomes" id="UP000257109"/>
    </source>
</evidence>
<accession>A0A371HGF3</accession>
<feature type="non-terminal residue" evidence="2">
    <location>
        <position position="1"/>
    </location>
</feature>
<sequence length="123" mass="14209">MRSPKRNPVDVTDKGKDVLTPEKLYSKLYGPYLVTKDNPYGTLEVTKEDGITFEVNRHKVKHYEEGLFQVLSATTFEDYSHYVSIKLKTLNNYVQVHARASPLGRLTSHSIESRDHHPKYSKE</sequence>
<gene>
    <name evidence="2" type="ORF">CR513_14750</name>
</gene>
<dbReference type="EMBL" id="QJKJ01002662">
    <property type="protein sequence ID" value="RDY01868.1"/>
    <property type="molecule type" value="Genomic_DNA"/>
</dbReference>
<comment type="caution">
    <text evidence="2">The sequence shown here is derived from an EMBL/GenBank/DDBJ whole genome shotgun (WGS) entry which is preliminary data.</text>
</comment>
<feature type="region of interest" description="Disordered" evidence="1">
    <location>
        <begin position="104"/>
        <end position="123"/>
    </location>
</feature>
<protein>
    <submittedName>
        <fullName evidence="2">Uncharacterized protein</fullName>
    </submittedName>
</protein>
<dbReference type="Proteomes" id="UP000257109">
    <property type="component" value="Unassembled WGS sequence"/>
</dbReference>
<dbReference type="AlphaFoldDB" id="A0A371HGF3"/>
<name>A0A371HGF3_MUCPR</name>
<reference evidence="2" key="1">
    <citation type="submission" date="2018-05" db="EMBL/GenBank/DDBJ databases">
        <title>Draft genome of Mucuna pruriens seed.</title>
        <authorList>
            <person name="Nnadi N.E."/>
            <person name="Vos R."/>
            <person name="Hasami M.H."/>
            <person name="Devisetty U.K."/>
            <person name="Aguiy J.C."/>
        </authorList>
    </citation>
    <scope>NUCLEOTIDE SEQUENCE [LARGE SCALE GENOMIC DNA]</scope>
    <source>
        <strain evidence="2">JCA_2017</strain>
    </source>
</reference>
<organism evidence="2 3">
    <name type="scientific">Mucuna pruriens</name>
    <name type="common">Velvet bean</name>
    <name type="synonym">Dolichos pruriens</name>
    <dbReference type="NCBI Taxonomy" id="157652"/>
    <lineage>
        <taxon>Eukaryota</taxon>
        <taxon>Viridiplantae</taxon>
        <taxon>Streptophyta</taxon>
        <taxon>Embryophyta</taxon>
        <taxon>Tracheophyta</taxon>
        <taxon>Spermatophyta</taxon>
        <taxon>Magnoliopsida</taxon>
        <taxon>eudicotyledons</taxon>
        <taxon>Gunneridae</taxon>
        <taxon>Pentapetalae</taxon>
        <taxon>rosids</taxon>
        <taxon>fabids</taxon>
        <taxon>Fabales</taxon>
        <taxon>Fabaceae</taxon>
        <taxon>Papilionoideae</taxon>
        <taxon>50 kb inversion clade</taxon>
        <taxon>NPAAA clade</taxon>
        <taxon>indigoferoid/millettioid clade</taxon>
        <taxon>Phaseoleae</taxon>
        <taxon>Mucuna</taxon>
    </lineage>
</organism>
<proteinExistence type="predicted"/>